<reference evidence="2" key="1">
    <citation type="submission" date="2016-10" db="EMBL/GenBank/DDBJ databases">
        <authorList>
            <person name="Varghese N."/>
            <person name="Submissions S."/>
        </authorList>
    </citation>
    <scope>NUCLEOTIDE SEQUENCE [LARGE SCALE GENOMIC DNA]</scope>
    <source>
        <strain evidence="2">SP</strain>
    </source>
</reference>
<name>A0A1H3QQK0_9BACI</name>
<evidence type="ECO:0000313" key="2">
    <source>
        <dbReference type="Proteomes" id="UP000198935"/>
    </source>
</evidence>
<dbReference type="AlphaFoldDB" id="A0A1H3QQK0"/>
<protein>
    <submittedName>
        <fullName evidence="1">Uncharacterized protein</fullName>
    </submittedName>
</protein>
<dbReference type="EMBL" id="FNPI01000007">
    <property type="protein sequence ID" value="SDZ15600.1"/>
    <property type="molecule type" value="Genomic_DNA"/>
</dbReference>
<gene>
    <name evidence="1" type="ORF">SAMN05421736_1073</name>
</gene>
<dbReference type="Proteomes" id="UP000198935">
    <property type="component" value="Unassembled WGS sequence"/>
</dbReference>
<organism evidence="1 2">
    <name type="scientific">Evansella caseinilytica</name>
    <dbReference type="NCBI Taxonomy" id="1503961"/>
    <lineage>
        <taxon>Bacteria</taxon>
        <taxon>Bacillati</taxon>
        <taxon>Bacillota</taxon>
        <taxon>Bacilli</taxon>
        <taxon>Bacillales</taxon>
        <taxon>Bacillaceae</taxon>
        <taxon>Evansella</taxon>
    </lineage>
</organism>
<evidence type="ECO:0000313" key="1">
    <source>
        <dbReference type="EMBL" id="SDZ15600.1"/>
    </source>
</evidence>
<accession>A0A1H3QQK0</accession>
<keyword evidence="2" id="KW-1185">Reference proteome</keyword>
<proteinExistence type="predicted"/>
<sequence>MFLTGFVIANYKAVVQKVRETEAANVIVALSLRCSRTREVRCVARSCRASTYLLLLCRPFLNDNRKARVNKDYVT</sequence>